<dbReference type="Proteomes" id="UP000095743">
    <property type="component" value="Chromosome"/>
</dbReference>
<keyword evidence="1" id="KW-0472">Membrane</keyword>
<evidence type="ECO:0000313" key="3">
    <source>
        <dbReference type="Proteomes" id="UP000095743"/>
    </source>
</evidence>
<keyword evidence="3" id="KW-1185">Reference proteome</keyword>
<dbReference type="EMBL" id="CP017269">
    <property type="protein sequence ID" value="AOT71651.1"/>
    <property type="molecule type" value="Genomic_DNA"/>
</dbReference>
<dbReference type="AlphaFoldDB" id="A0A1D8GL70"/>
<evidence type="ECO:0000313" key="2">
    <source>
        <dbReference type="EMBL" id="AOT71651.1"/>
    </source>
</evidence>
<feature type="transmembrane region" description="Helical" evidence="1">
    <location>
        <begin position="50"/>
        <end position="72"/>
    </location>
</feature>
<dbReference type="KEGG" id="gfe:Gferi_20190"/>
<keyword evidence="1" id="KW-1133">Transmembrane helix</keyword>
<evidence type="ECO:0000256" key="1">
    <source>
        <dbReference type="SAM" id="Phobius"/>
    </source>
</evidence>
<feature type="transmembrane region" description="Helical" evidence="1">
    <location>
        <begin position="25"/>
        <end position="44"/>
    </location>
</feature>
<proteinExistence type="predicted"/>
<dbReference type="PROSITE" id="PS51257">
    <property type="entry name" value="PROKAR_LIPOPROTEIN"/>
    <property type="match status" value="1"/>
</dbReference>
<dbReference type="RefSeq" id="WP_069979714.1">
    <property type="nucleotide sequence ID" value="NZ_CP017269.1"/>
</dbReference>
<organism evidence="2 3">
    <name type="scientific">Geosporobacter ferrireducens</name>
    <dbReference type="NCBI Taxonomy" id="1424294"/>
    <lineage>
        <taxon>Bacteria</taxon>
        <taxon>Bacillati</taxon>
        <taxon>Bacillota</taxon>
        <taxon>Clostridia</taxon>
        <taxon>Peptostreptococcales</taxon>
        <taxon>Thermotaleaceae</taxon>
        <taxon>Geosporobacter</taxon>
    </lineage>
</organism>
<gene>
    <name evidence="2" type="ORF">Gferi_20190</name>
</gene>
<name>A0A1D8GL70_9FIRM</name>
<accession>A0A1D8GL70</accession>
<protein>
    <submittedName>
        <fullName evidence="2">Uncharacterized protein</fullName>
    </submittedName>
</protein>
<sequence length="74" mass="7704">MSEAKGLGGFVGGLFGCGPGEQSSLLFFFLLLVILFQGPLGGLFGTGDELLFFFLLLVIIFCSPFLFGGCGIGC</sequence>
<reference evidence="2 3" key="1">
    <citation type="submission" date="2016-09" db="EMBL/GenBank/DDBJ databases">
        <title>Genomic analysis reveals versatility of anaerobic energy metabolism of Geosporobacter ferrireducens IRF9 of phylum Firmicutes.</title>
        <authorList>
            <person name="Kim S.-J."/>
        </authorList>
    </citation>
    <scope>NUCLEOTIDE SEQUENCE [LARGE SCALE GENOMIC DNA]</scope>
    <source>
        <strain evidence="2 3">IRF9</strain>
    </source>
</reference>
<keyword evidence="1" id="KW-0812">Transmembrane</keyword>